<accession>A0A3G4ZS47</accession>
<evidence type="ECO:0000313" key="1">
    <source>
        <dbReference type="EMBL" id="AYV77718.1"/>
    </source>
</evidence>
<name>A0A3G4ZS47_9VIRU</name>
<reference evidence="1" key="1">
    <citation type="submission" date="2018-10" db="EMBL/GenBank/DDBJ databases">
        <title>Hidden diversity of soil giant viruses.</title>
        <authorList>
            <person name="Schulz F."/>
            <person name="Alteio L."/>
            <person name="Goudeau D."/>
            <person name="Ryan E.M."/>
            <person name="Malmstrom R.R."/>
            <person name="Blanchard J."/>
            <person name="Woyke T."/>
        </authorList>
    </citation>
    <scope>NUCLEOTIDE SEQUENCE</scope>
    <source>
        <strain evidence="1">EDV1</strain>
    </source>
</reference>
<proteinExistence type="predicted"/>
<gene>
    <name evidence="1" type="ORF">Edafosvirus1_49</name>
</gene>
<sequence length="205" mass="24590">MKQLLKDDIVKLERSKYGQIMETTGKKYKIQIKYLKLFVDFTHNESNKLTLAFCKIKKDYFESDKIYSISSYQIEGLYDINKTKYILRECKYDNNELILSNYDCIDENKKIDSNVYDISNIKKYIETVLGFTTECEIVYDFEMSRQMSQRCSNFKLIFKKDIMIVGFLNLDMNIFIHYDKFNMFFMNDENIIEEINMLSDILESI</sequence>
<dbReference type="EMBL" id="MK072066">
    <property type="protein sequence ID" value="AYV77718.1"/>
    <property type="molecule type" value="Genomic_DNA"/>
</dbReference>
<protein>
    <submittedName>
        <fullName evidence="1">Uncharacterized protein</fullName>
    </submittedName>
</protein>
<organism evidence="1">
    <name type="scientific">Edafosvirus sp</name>
    <dbReference type="NCBI Taxonomy" id="2487765"/>
    <lineage>
        <taxon>Viruses</taxon>
        <taxon>Varidnaviria</taxon>
        <taxon>Bamfordvirae</taxon>
        <taxon>Nucleocytoviricota</taxon>
        <taxon>Megaviricetes</taxon>
        <taxon>Imitervirales</taxon>
        <taxon>Mimiviridae</taxon>
        <taxon>Klosneuvirinae</taxon>
    </lineage>
</organism>